<dbReference type="GO" id="GO:0047617">
    <property type="term" value="F:fatty acyl-CoA hydrolase activity"/>
    <property type="evidence" value="ECO:0007669"/>
    <property type="project" value="InterPro"/>
</dbReference>
<sequence>MTSTEAGNGSCARPPGFRALPLPKGLGVGEPGFHEASGGFDVAARDGKLLAGFVVEPRHCNHVGVCHGGMIATVFDGYLAMAAMFANHLQVPIMPTMSLTVDFLAPGLLGKWIGFSADVLRVTRTVAFVQGLAMVDGEPIARASGLYRRLAADPDGPDTGQLLREFLQADD</sequence>
<dbReference type="NCBIfam" id="TIGR00369">
    <property type="entry name" value="unchar_dom_1"/>
    <property type="match status" value="1"/>
</dbReference>
<dbReference type="PANTHER" id="PTHR21660:SF1">
    <property type="entry name" value="ACYL-COENZYME A THIOESTERASE 13"/>
    <property type="match status" value="1"/>
</dbReference>
<feature type="domain" description="Thioesterase" evidence="3">
    <location>
        <begin position="64"/>
        <end position="131"/>
    </location>
</feature>
<evidence type="ECO:0000313" key="5">
    <source>
        <dbReference type="Proteomes" id="UP000019760"/>
    </source>
</evidence>
<dbReference type="InterPro" id="IPR006683">
    <property type="entry name" value="Thioestr_dom"/>
</dbReference>
<dbReference type="EMBL" id="BAND01000015">
    <property type="protein sequence ID" value="GAJ28215.1"/>
    <property type="molecule type" value="Genomic_DNA"/>
</dbReference>
<comment type="similarity">
    <text evidence="1">Belongs to the thioesterase PaaI family.</text>
</comment>
<dbReference type="Gene3D" id="3.10.129.10">
    <property type="entry name" value="Hotdog Thioesterase"/>
    <property type="match status" value="1"/>
</dbReference>
<dbReference type="SUPFAM" id="SSF54637">
    <property type="entry name" value="Thioesterase/thiol ester dehydrase-isomerase"/>
    <property type="match status" value="1"/>
</dbReference>
<evidence type="ECO:0000313" key="4">
    <source>
        <dbReference type="EMBL" id="GAJ28215.1"/>
    </source>
</evidence>
<dbReference type="AlphaFoldDB" id="A0A023D395"/>
<name>A0A023D395_ACIMT</name>
<accession>A0A023D395</accession>
<keyword evidence="2" id="KW-0378">Hydrolase</keyword>
<organism evidence="4 5">
    <name type="scientific">Acidomonas methanolica NBRC 104435</name>
    <dbReference type="NCBI Taxonomy" id="1231351"/>
    <lineage>
        <taxon>Bacteria</taxon>
        <taxon>Pseudomonadati</taxon>
        <taxon>Pseudomonadota</taxon>
        <taxon>Alphaproteobacteria</taxon>
        <taxon>Acetobacterales</taxon>
        <taxon>Acetobacteraceae</taxon>
        <taxon>Acidomonas</taxon>
    </lineage>
</organism>
<comment type="caution">
    <text evidence="4">The sequence shown here is derived from an EMBL/GenBank/DDBJ whole genome shotgun (WGS) entry which is preliminary data.</text>
</comment>
<dbReference type="InterPro" id="IPR039298">
    <property type="entry name" value="ACOT13"/>
</dbReference>
<dbReference type="Pfam" id="PF03061">
    <property type="entry name" value="4HBT"/>
    <property type="match status" value="1"/>
</dbReference>
<dbReference type="InterPro" id="IPR003736">
    <property type="entry name" value="PAAI_dom"/>
</dbReference>
<dbReference type="CDD" id="cd03443">
    <property type="entry name" value="PaaI_thioesterase"/>
    <property type="match status" value="1"/>
</dbReference>
<evidence type="ECO:0000259" key="3">
    <source>
        <dbReference type="Pfam" id="PF03061"/>
    </source>
</evidence>
<evidence type="ECO:0000256" key="1">
    <source>
        <dbReference type="ARBA" id="ARBA00008324"/>
    </source>
</evidence>
<evidence type="ECO:0000256" key="2">
    <source>
        <dbReference type="ARBA" id="ARBA00022801"/>
    </source>
</evidence>
<reference evidence="4 5" key="2">
    <citation type="journal article" date="2014" name="FEMS Microbiol. Lett.">
        <title>Draft genomic DNA sequence of the facultatively methylotrophic bacterium Acidomonas methanolica type strain MB58.</title>
        <authorList>
            <person name="Higashiura N."/>
            <person name="Hadano H."/>
            <person name="Hirakawa H."/>
            <person name="Matsutani M."/>
            <person name="Takabe S."/>
            <person name="Matsushita K."/>
            <person name="Azuma Y."/>
        </authorList>
    </citation>
    <scope>NUCLEOTIDE SEQUENCE [LARGE SCALE GENOMIC DNA]</scope>
    <source>
        <strain evidence="4 5">MB58</strain>
    </source>
</reference>
<keyword evidence="5" id="KW-1185">Reference proteome</keyword>
<protein>
    <submittedName>
        <fullName evidence="4">Thioesterase</fullName>
    </submittedName>
</protein>
<proteinExistence type="inferred from homology"/>
<gene>
    <name evidence="4" type="ORF">Amme_015_082</name>
</gene>
<dbReference type="InterPro" id="IPR029069">
    <property type="entry name" value="HotDog_dom_sf"/>
</dbReference>
<dbReference type="OrthoDB" id="3477511at2"/>
<dbReference type="RefSeq" id="WP_042056591.1">
    <property type="nucleotide sequence ID" value="NZ_BAND01000015.1"/>
</dbReference>
<reference evidence="5" key="1">
    <citation type="journal article" date="2014" name="FEMS Microbiol. Lett.">
        <title>Draft Genomic DNA Sequence of the Facultatively Methylotrophic Bacterium Acidomonas methanolica type strain MB58.</title>
        <authorList>
            <person name="Higashiura N."/>
            <person name="Hadano H."/>
            <person name="Hirakawa H."/>
            <person name="Matsutani M."/>
            <person name="Takabe S."/>
            <person name="Matsushita K."/>
            <person name="Azuma Y."/>
        </authorList>
    </citation>
    <scope>NUCLEOTIDE SEQUENCE [LARGE SCALE GENOMIC DNA]</scope>
    <source>
        <strain evidence="5">MB58</strain>
    </source>
</reference>
<dbReference type="Proteomes" id="UP000019760">
    <property type="component" value="Unassembled WGS sequence"/>
</dbReference>
<dbReference type="PANTHER" id="PTHR21660">
    <property type="entry name" value="THIOESTERASE SUPERFAMILY MEMBER-RELATED"/>
    <property type="match status" value="1"/>
</dbReference>